<keyword evidence="1" id="KW-0812">Transmembrane</keyword>
<dbReference type="STRING" id="4829.A0A163IZX2"/>
<evidence type="ECO:0000256" key="1">
    <source>
        <dbReference type="SAM" id="Phobius"/>
    </source>
</evidence>
<evidence type="ECO:0000313" key="2">
    <source>
        <dbReference type="EMBL" id="SAL96335.1"/>
    </source>
</evidence>
<dbReference type="InParanoid" id="A0A163IZX2"/>
<dbReference type="AlphaFoldDB" id="A0A163IZX2"/>
<dbReference type="Proteomes" id="UP000078561">
    <property type="component" value="Unassembled WGS sequence"/>
</dbReference>
<keyword evidence="3" id="KW-1185">Reference proteome</keyword>
<dbReference type="EMBL" id="LT550921">
    <property type="protein sequence ID" value="SAL96335.1"/>
    <property type="molecule type" value="Genomic_DNA"/>
</dbReference>
<dbReference type="OrthoDB" id="349045at2759"/>
<evidence type="ECO:0000313" key="3">
    <source>
        <dbReference type="Proteomes" id="UP000078561"/>
    </source>
</evidence>
<protein>
    <submittedName>
        <fullName evidence="2">Uncharacterized protein</fullName>
    </submittedName>
</protein>
<gene>
    <name evidence="2" type="primary">ABSGL_01731.1 scaffold 2091</name>
</gene>
<feature type="transmembrane region" description="Helical" evidence="1">
    <location>
        <begin position="6"/>
        <end position="25"/>
    </location>
</feature>
<keyword evidence="1" id="KW-1133">Transmembrane helix</keyword>
<proteinExistence type="predicted"/>
<organism evidence="2">
    <name type="scientific">Absidia glauca</name>
    <name type="common">Pin mould</name>
    <dbReference type="NCBI Taxonomy" id="4829"/>
    <lineage>
        <taxon>Eukaryota</taxon>
        <taxon>Fungi</taxon>
        <taxon>Fungi incertae sedis</taxon>
        <taxon>Mucoromycota</taxon>
        <taxon>Mucoromycotina</taxon>
        <taxon>Mucoromycetes</taxon>
        <taxon>Mucorales</taxon>
        <taxon>Cunninghamellaceae</taxon>
        <taxon>Absidia</taxon>
    </lineage>
</organism>
<reference evidence="2" key="1">
    <citation type="submission" date="2016-04" db="EMBL/GenBank/DDBJ databases">
        <authorList>
            <person name="Evans L.H."/>
            <person name="Alamgir A."/>
            <person name="Owens N."/>
            <person name="Weber N.D."/>
            <person name="Virtaneva K."/>
            <person name="Barbian K."/>
            <person name="Babar A."/>
            <person name="Rosenke K."/>
        </authorList>
    </citation>
    <scope>NUCLEOTIDE SEQUENCE [LARGE SCALE GENOMIC DNA]</scope>
    <source>
        <strain evidence="2">CBS 101.48</strain>
    </source>
</reference>
<accession>A0A163IZX2</accession>
<keyword evidence="1" id="KW-0472">Membrane</keyword>
<sequence>MEKTLILTAYAYWEIAFIYAFTVYFDRPDLATLFPTPVISPQILEDAVVNDAHGLLGDLMRAFLSNAMNRKKPLLPENSDRLLFSYIGSKLQVDDFDLGYNPLANHGSFEGLTPELKVSEARMNSQPKPNTISLSIA</sequence>
<name>A0A163IZX2_ABSGL</name>